<dbReference type="RefSeq" id="WP_138788706.1">
    <property type="nucleotide sequence ID" value="NZ_JBHTGQ010000026.1"/>
</dbReference>
<evidence type="ECO:0000313" key="3">
    <source>
        <dbReference type="EMBL" id="MFC7750641.1"/>
    </source>
</evidence>
<dbReference type="Pfam" id="PF03932">
    <property type="entry name" value="CutC"/>
    <property type="match status" value="2"/>
</dbReference>
<name>A0ABW2V5Y3_9BACL</name>
<dbReference type="PANTHER" id="PTHR12598">
    <property type="entry name" value="COPPER HOMEOSTASIS PROTEIN CUTC"/>
    <property type="match status" value="1"/>
</dbReference>
<evidence type="ECO:0000313" key="4">
    <source>
        <dbReference type="Proteomes" id="UP001596528"/>
    </source>
</evidence>
<dbReference type="HAMAP" id="MF_00795">
    <property type="entry name" value="CutC"/>
    <property type="match status" value="1"/>
</dbReference>
<dbReference type="EMBL" id="JBHTGQ010000026">
    <property type="protein sequence ID" value="MFC7750641.1"/>
    <property type="molecule type" value="Genomic_DNA"/>
</dbReference>
<proteinExistence type="inferred from homology"/>
<sequence length="252" mass="27007">MILEVIATTLTDAAKAEAGGADRIELATALAEGGLTPSWGLVERTALTVSIPIQVMIRPHSRSFVYDVADVLTMLADIRAVRAIRERVRDEAKKRRAADGGEPPAFGIALGCLTRAGRIDETVLQRLLEEAGDLDVTFHRAFDETADLEEAYKTLSRYPGVRRVLTSGGKPSAPDSAVQLRRLVELGADSHVQIMAGGGLTPETLPVFLRDTGVREVHVGKAARGARGLADPVLSGRVRALKRAMGETRTPP</sequence>
<evidence type="ECO:0000256" key="2">
    <source>
        <dbReference type="HAMAP-Rule" id="MF_00795"/>
    </source>
</evidence>
<organism evidence="3 4">
    <name type="scientific">Paenibacillus thermoaerophilus</name>
    <dbReference type="NCBI Taxonomy" id="1215385"/>
    <lineage>
        <taxon>Bacteria</taxon>
        <taxon>Bacillati</taxon>
        <taxon>Bacillota</taxon>
        <taxon>Bacilli</taxon>
        <taxon>Bacillales</taxon>
        <taxon>Paenibacillaceae</taxon>
        <taxon>Paenibacillus</taxon>
    </lineage>
</organism>
<accession>A0ABW2V5Y3</accession>
<dbReference type="Gene3D" id="3.20.20.380">
    <property type="entry name" value="Copper homeostasis (CutC) domain"/>
    <property type="match status" value="1"/>
</dbReference>
<comment type="caution">
    <text evidence="2">Once thought to be involved in copper homeostasis, experiments in E.coli have shown this is not the case.</text>
</comment>
<comment type="caution">
    <text evidence="3">The sequence shown here is derived from an EMBL/GenBank/DDBJ whole genome shotgun (WGS) entry which is preliminary data.</text>
</comment>
<comment type="similarity">
    <text evidence="1 2">Belongs to the CutC family.</text>
</comment>
<evidence type="ECO:0000256" key="1">
    <source>
        <dbReference type="ARBA" id="ARBA00007768"/>
    </source>
</evidence>
<keyword evidence="4" id="KW-1185">Reference proteome</keyword>
<dbReference type="PANTHER" id="PTHR12598:SF0">
    <property type="entry name" value="COPPER HOMEOSTASIS PROTEIN CUTC HOMOLOG"/>
    <property type="match status" value="1"/>
</dbReference>
<reference evidence="4" key="1">
    <citation type="journal article" date="2019" name="Int. J. Syst. Evol. Microbiol.">
        <title>The Global Catalogue of Microorganisms (GCM) 10K type strain sequencing project: providing services to taxonomists for standard genome sequencing and annotation.</title>
        <authorList>
            <consortium name="The Broad Institute Genomics Platform"/>
            <consortium name="The Broad Institute Genome Sequencing Center for Infectious Disease"/>
            <person name="Wu L."/>
            <person name="Ma J."/>
        </authorList>
    </citation>
    <scope>NUCLEOTIDE SEQUENCE [LARGE SCALE GENOMIC DNA]</scope>
    <source>
        <strain evidence="4">JCM 18657</strain>
    </source>
</reference>
<gene>
    <name evidence="2" type="primary">cutC</name>
    <name evidence="3" type="ORF">ACFQWB_11995</name>
</gene>
<dbReference type="Proteomes" id="UP001596528">
    <property type="component" value="Unassembled WGS sequence"/>
</dbReference>
<dbReference type="InterPro" id="IPR036822">
    <property type="entry name" value="CutC-like_dom_sf"/>
</dbReference>
<comment type="subcellular location">
    <subcellularLocation>
        <location evidence="2">Cytoplasm</location>
    </subcellularLocation>
</comment>
<dbReference type="InterPro" id="IPR005627">
    <property type="entry name" value="CutC-like"/>
</dbReference>
<dbReference type="SUPFAM" id="SSF110395">
    <property type="entry name" value="CutC-like"/>
    <property type="match status" value="1"/>
</dbReference>
<keyword evidence="2" id="KW-0963">Cytoplasm</keyword>
<protein>
    <recommendedName>
        <fullName evidence="2">PF03932 family protein CutC</fullName>
    </recommendedName>
</protein>